<evidence type="ECO:0000259" key="1">
    <source>
        <dbReference type="PROSITE" id="PS51186"/>
    </source>
</evidence>
<reference evidence="2" key="1">
    <citation type="journal article" date="2014" name="Int. J. Syst. Evol. Microbiol.">
        <title>Complete genome sequence of Corynebacterium casei LMG S-19264T (=DSM 44701T), isolated from a smear-ripened cheese.</title>
        <authorList>
            <consortium name="US DOE Joint Genome Institute (JGI-PGF)"/>
            <person name="Walter F."/>
            <person name="Albersmeier A."/>
            <person name="Kalinowski J."/>
            <person name="Ruckert C."/>
        </authorList>
    </citation>
    <scope>NUCLEOTIDE SEQUENCE</scope>
    <source>
        <strain evidence="2">CGMCC 1.7086</strain>
    </source>
</reference>
<name>A0A917YUQ2_9ALTE</name>
<dbReference type="SUPFAM" id="SSF55729">
    <property type="entry name" value="Acyl-CoA N-acyltransferases (Nat)"/>
    <property type="match status" value="1"/>
</dbReference>
<dbReference type="EMBL" id="BMLS01000001">
    <property type="protein sequence ID" value="GGO66050.1"/>
    <property type="molecule type" value="Genomic_DNA"/>
</dbReference>
<proteinExistence type="predicted"/>
<reference evidence="2" key="2">
    <citation type="submission" date="2020-09" db="EMBL/GenBank/DDBJ databases">
        <authorList>
            <person name="Sun Q."/>
            <person name="Zhou Y."/>
        </authorList>
    </citation>
    <scope>NUCLEOTIDE SEQUENCE</scope>
    <source>
        <strain evidence="2">CGMCC 1.7086</strain>
    </source>
</reference>
<dbReference type="Proteomes" id="UP000606935">
    <property type="component" value="Unassembled WGS sequence"/>
</dbReference>
<dbReference type="InterPro" id="IPR000182">
    <property type="entry name" value="GNAT_dom"/>
</dbReference>
<protein>
    <submittedName>
        <fullName evidence="2">N-acetyltransferase</fullName>
    </submittedName>
</protein>
<dbReference type="InterPro" id="IPR016181">
    <property type="entry name" value="Acyl_CoA_acyltransferase"/>
</dbReference>
<dbReference type="AlphaFoldDB" id="A0A917YUQ2"/>
<dbReference type="GO" id="GO:0016747">
    <property type="term" value="F:acyltransferase activity, transferring groups other than amino-acyl groups"/>
    <property type="evidence" value="ECO:0007669"/>
    <property type="project" value="InterPro"/>
</dbReference>
<accession>A0A917YUQ2</accession>
<dbReference type="Pfam" id="PF00583">
    <property type="entry name" value="Acetyltransf_1"/>
    <property type="match status" value="1"/>
</dbReference>
<dbReference type="PROSITE" id="PS51186">
    <property type="entry name" value="GNAT"/>
    <property type="match status" value="1"/>
</dbReference>
<keyword evidence="3" id="KW-1185">Reference proteome</keyword>
<organism evidence="2 3">
    <name type="scientific">Bowmanella pacifica</name>
    <dbReference type="NCBI Taxonomy" id="502051"/>
    <lineage>
        <taxon>Bacteria</taxon>
        <taxon>Pseudomonadati</taxon>
        <taxon>Pseudomonadota</taxon>
        <taxon>Gammaproteobacteria</taxon>
        <taxon>Alteromonadales</taxon>
        <taxon>Alteromonadaceae</taxon>
        <taxon>Bowmanella</taxon>
    </lineage>
</organism>
<gene>
    <name evidence="2" type="ORF">GCM10010982_09340</name>
</gene>
<dbReference type="CDD" id="cd04301">
    <property type="entry name" value="NAT_SF"/>
    <property type="match status" value="1"/>
</dbReference>
<evidence type="ECO:0000313" key="3">
    <source>
        <dbReference type="Proteomes" id="UP000606935"/>
    </source>
</evidence>
<dbReference type="Gene3D" id="3.40.630.30">
    <property type="match status" value="1"/>
</dbReference>
<evidence type="ECO:0000313" key="2">
    <source>
        <dbReference type="EMBL" id="GGO66050.1"/>
    </source>
</evidence>
<sequence length="166" mass="18889">MDYQIMDATEYGVDAAADYFHSKWGNSHNHGFYLDAIAHSAGVKQLPKFFLLLKGQQAVGCYGLITNDFISRCDLWPWLACLFIEESERGQRLSQGIFVHAAKQAGAMGFEQLYLTTDHQGLYEKFGWQRLADGYSLFGAKTRIYQHSVDRLLRLESEIPLGCRNL</sequence>
<comment type="caution">
    <text evidence="2">The sequence shown here is derived from an EMBL/GenBank/DDBJ whole genome shotgun (WGS) entry which is preliminary data.</text>
</comment>
<feature type="domain" description="N-acetyltransferase" evidence="1">
    <location>
        <begin position="3"/>
        <end position="144"/>
    </location>
</feature>